<reference evidence="1 2" key="1">
    <citation type="submission" date="2016-02" db="EMBL/GenBank/DDBJ databases">
        <authorList>
            <person name="Wen L."/>
            <person name="He K."/>
            <person name="Yang H."/>
        </authorList>
    </citation>
    <scope>NUCLEOTIDE SEQUENCE [LARGE SCALE GENOMIC DNA]</scope>
    <source>
        <strain evidence="1">ShG14-8</strain>
    </source>
</reference>
<dbReference type="AlphaFoldDB" id="A0A139BXB1"/>
<comment type="caution">
    <text evidence="1">The sequence shown here is derived from an EMBL/GenBank/DDBJ whole genome shotgun (WGS) entry which is preliminary data.</text>
</comment>
<gene>
    <name evidence="1" type="ORF">AWT59_0321</name>
</gene>
<evidence type="ECO:0000313" key="1">
    <source>
        <dbReference type="EMBL" id="KXS33601.1"/>
    </source>
</evidence>
<organism evidence="1 2">
    <name type="scientific">Candidatus Gallionella acididurans</name>
    <dbReference type="NCBI Taxonomy" id="1796491"/>
    <lineage>
        <taxon>Bacteria</taxon>
        <taxon>Pseudomonadati</taxon>
        <taxon>Pseudomonadota</taxon>
        <taxon>Betaproteobacteria</taxon>
        <taxon>Nitrosomonadales</taxon>
        <taxon>Gallionellaceae</taxon>
        <taxon>Gallionella</taxon>
    </lineage>
</organism>
<reference evidence="1 2" key="2">
    <citation type="submission" date="2016-03" db="EMBL/GenBank/DDBJ databases">
        <title>New uncultured bacterium of the family Gallionellaceae from acid mine drainage: description and reconstruction of genome based on metagenomic analysis of microbial community.</title>
        <authorList>
            <person name="Kadnikov V."/>
            <person name="Ivasenko D."/>
            <person name="Beletsky A."/>
            <person name="Mardanov A."/>
            <person name="Danilova E."/>
            <person name="Pimenov N."/>
            <person name="Karnachuk O."/>
            <person name="Ravin N."/>
        </authorList>
    </citation>
    <scope>NUCLEOTIDE SEQUENCE [LARGE SCALE GENOMIC DNA]</scope>
    <source>
        <strain evidence="1">ShG14-8</strain>
    </source>
</reference>
<dbReference type="PATRIC" id="fig|1796491.3.peg.350"/>
<protein>
    <submittedName>
        <fullName evidence="1">Transcriptional regulator</fullName>
    </submittedName>
</protein>
<evidence type="ECO:0000313" key="2">
    <source>
        <dbReference type="Proteomes" id="UP000070578"/>
    </source>
</evidence>
<sequence length="86" mass="10040">MPTISQFFGIVIQMFWREHAPPHFHALYGEYEALIDIRTLDVIRGSLPRRAQALVLEWAALHRAELMEDWNLCQAKQLPKKISPLD</sequence>
<dbReference type="Proteomes" id="UP000070578">
    <property type="component" value="Unassembled WGS sequence"/>
</dbReference>
<dbReference type="InterPro" id="IPR025427">
    <property type="entry name" value="DUF4160"/>
</dbReference>
<proteinExistence type="predicted"/>
<dbReference type="EMBL" id="LSLI01000004">
    <property type="protein sequence ID" value="KXS33601.1"/>
    <property type="molecule type" value="Genomic_DNA"/>
</dbReference>
<name>A0A139BXB1_9PROT</name>
<accession>A0A139BXB1</accession>
<dbReference type="Pfam" id="PF13711">
    <property type="entry name" value="DUF4160"/>
    <property type="match status" value="1"/>
</dbReference>